<evidence type="ECO:0000313" key="2">
    <source>
        <dbReference type="Proteomes" id="UP001189619"/>
    </source>
</evidence>
<reference evidence="1" key="1">
    <citation type="submission" date="2023-07" db="EMBL/GenBank/DDBJ databases">
        <authorList>
            <person name="Ivanov I."/>
            <person name="Teneva D."/>
            <person name="Stoikov I."/>
        </authorList>
    </citation>
    <scope>NUCLEOTIDE SEQUENCE</scope>
    <source>
        <strain evidence="1">4475</strain>
    </source>
</reference>
<organism evidence="1 2">
    <name type="scientific">Brevibacillus aydinogluensis</name>
    <dbReference type="NCBI Taxonomy" id="927786"/>
    <lineage>
        <taxon>Bacteria</taxon>
        <taxon>Bacillati</taxon>
        <taxon>Bacillota</taxon>
        <taxon>Bacilli</taxon>
        <taxon>Bacillales</taxon>
        <taxon>Paenibacillaceae</taxon>
        <taxon>Brevibacillus</taxon>
    </lineage>
</organism>
<dbReference type="EMBL" id="OY569118">
    <property type="protein sequence ID" value="CAJ1001512.1"/>
    <property type="molecule type" value="Genomic_DNA"/>
</dbReference>
<accession>A0AA48RGS6</accession>
<dbReference type="KEGG" id="bayd:BSPP4475_04125"/>
<gene>
    <name evidence="1" type="ORF">BSPP4475_04125</name>
</gene>
<dbReference type="RefSeq" id="WP_171565886.1">
    <property type="nucleotide sequence ID" value="NZ_JAUSVZ010000007.1"/>
</dbReference>
<dbReference type="Proteomes" id="UP001189619">
    <property type="component" value="Chromosome"/>
</dbReference>
<protein>
    <submittedName>
        <fullName evidence="1">Cupredoxin-1 domain-containing protein</fullName>
    </submittedName>
</protein>
<keyword evidence="2" id="KW-1185">Reference proteome</keyword>
<dbReference type="AlphaFoldDB" id="A0AA48RGS6"/>
<proteinExistence type="predicted"/>
<name>A0AA48RGS6_9BACL</name>
<sequence>MKGKIFIICAFFIILLLVSLNIYKLLNVPTYSLERNVQVVVFNGTEYSISKVTINGDVYYWDISADPAAFTFGKLIGQTQHGERIYEVKNDKSKVMITSFMSPQFIYTKDKRY</sequence>
<evidence type="ECO:0000313" key="1">
    <source>
        <dbReference type="EMBL" id="CAJ1001512.1"/>
    </source>
</evidence>